<dbReference type="EMBL" id="CM056741">
    <property type="protein sequence ID" value="KAJ8686098.1"/>
    <property type="molecule type" value="Genomic_DNA"/>
</dbReference>
<protein>
    <submittedName>
        <fullName evidence="1">Uncharacterized protein</fullName>
    </submittedName>
</protein>
<evidence type="ECO:0000313" key="2">
    <source>
        <dbReference type="Proteomes" id="UP001239111"/>
    </source>
</evidence>
<proteinExistence type="predicted"/>
<sequence>MRTGKIEIGAIYDIHGRLIMRKRGVVVIPPNRREWRCGWCFEEDEHRYNNWDNWIPHEIHQVGALSRFVPMICPDCGRDPLLTFNLDDCVEAIVAWKRSQKDINAGKIAEVVPIRGDCLCNYLSTEELRHIDQMERERAAASQAFL</sequence>
<comment type="caution">
    <text evidence="1">The sequence shown here is derived from an EMBL/GenBank/DDBJ whole genome shotgun (WGS) entry which is preliminary data.</text>
</comment>
<evidence type="ECO:0000313" key="1">
    <source>
        <dbReference type="EMBL" id="KAJ8686098.1"/>
    </source>
</evidence>
<reference evidence="1" key="1">
    <citation type="submission" date="2023-04" db="EMBL/GenBank/DDBJ databases">
        <title>A chromosome-level genome assembly of the parasitoid wasp Eretmocerus hayati.</title>
        <authorList>
            <person name="Zhong Y."/>
            <person name="Liu S."/>
            <person name="Liu Y."/>
        </authorList>
    </citation>
    <scope>NUCLEOTIDE SEQUENCE</scope>
    <source>
        <strain evidence="1">ZJU_SS_LIU_2023</strain>
    </source>
</reference>
<name>A0ACC2PSX0_9HYME</name>
<keyword evidence="2" id="KW-1185">Reference proteome</keyword>
<gene>
    <name evidence="1" type="ORF">QAD02_021892</name>
</gene>
<dbReference type="Proteomes" id="UP001239111">
    <property type="component" value="Chromosome 1"/>
</dbReference>
<organism evidence="1 2">
    <name type="scientific">Eretmocerus hayati</name>
    <dbReference type="NCBI Taxonomy" id="131215"/>
    <lineage>
        <taxon>Eukaryota</taxon>
        <taxon>Metazoa</taxon>
        <taxon>Ecdysozoa</taxon>
        <taxon>Arthropoda</taxon>
        <taxon>Hexapoda</taxon>
        <taxon>Insecta</taxon>
        <taxon>Pterygota</taxon>
        <taxon>Neoptera</taxon>
        <taxon>Endopterygota</taxon>
        <taxon>Hymenoptera</taxon>
        <taxon>Apocrita</taxon>
        <taxon>Proctotrupomorpha</taxon>
        <taxon>Chalcidoidea</taxon>
        <taxon>Aphelinidae</taxon>
        <taxon>Aphelininae</taxon>
        <taxon>Eretmocerus</taxon>
    </lineage>
</organism>
<accession>A0ACC2PSX0</accession>